<evidence type="ECO:0000256" key="1">
    <source>
        <dbReference type="ARBA" id="ARBA00022679"/>
    </source>
</evidence>
<reference evidence="4" key="1">
    <citation type="submission" date="2022-11" db="EMBL/GenBank/DDBJ databases">
        <authorList>
            <person name="Scott C."/>
            <person name="Bruce N."/>
        </authorList>
    </citation>
    <scope>NUCLEOTIDE SEQUENCE</scope>
</reference>
<dbReference type="PANTHER" id="PTHR10908">
    <property type="entry name" value="SEROTONIN N-ACETYLTRANSFERASE"/>
    <property type="match status" value="1"/>
</dbReference>
<evidence type="ECO:0000256" key="2">
    <source>
        <dbReference type="ARBA" id="ARBA00023315"/>
    </source>
</evidence>
<dbReference type="EMBL" id="CALLCH030000001">
    <property type="protein sequence ID" value="CAI4210537.1"/>
    <property type="molecule type" value="Genomic_DNA"/>
</dbReference>
<dbReference type="PANTHER" id="PTHR10908:SF0">
    <property type="entry name" value="SEROTONIN N-ACETYLTRANSFERASE"/>
    <property type="match status" value="1"/>
</dbReference>
<dbReference type="Gene3D" id="3.40.630.30">
    <property type="match status" value="1"/>
</dbReference>
<dbReference type="InterPro" id="IPR000182">
    <property type="entry name" value="GNAT_dom"/>
</dbReference>
<organism evidence="4 5">
    <name type="scientific">Parascedosporium putredinis</name>
    <dbReference type="NCBI Taxonomy" id="1442378"/>
    <lineage>
        <taxon>Eukaryota</taxon>
        <taxon>Fungi</taxon>
        <taxon>Dikarya</taxon>
        <taxon>Ascomycota</taxon>
        <taxon>Pezizomycotina</taxon>
        <taxon>Sordariomycetes</taxon>
        <taxon>Hypocreomycetidae</taxon>
        <taxon>Microascales</taxon>
        <taxon>Microascaceae</taxon>
        <taxon>Parascedosporium</taxon>
    </lineage>
</organism>
<keyword evidence="2" id="KW-0012">Acyltransferase</keyword>
<evidence type="ECO:0000313" key="5">
    <source>
        <dbReference type="Proteomes" id="UP000838763"/>
    </source>
</evidence>
<sequence>MAQQHLELLMAGLPDSEAKHLDLRFRELGIADQEACSVVETRAFMNPEHRCTPEKFKYRLTNCSAISYGLFIVLNPDHKGRLSKLDPGMLEKLTNQEDSASQKLALVAHAVSTLGTSPVVTDEDMAFPKNWRDAQPNGVGHKAHGRTVCLHSLAILPEFQGLGLGPLLMNTYLGFLNEARIADRAALLCEERLVPFYEKLGFKFLGPSSAQFGGGGWYDMVHDFKDTVDAKATPS</sequence>
<evidence type="ECO:0000259" key="3">
    <source>
        <dbReference type="PROSITE" id="PS51186"/>
    </source>
</evidence>
<protein>
    <recommendedName>
        <fullName evidence="3">N-acetyltransferase domain-containing protein</fullName>
    </recommendedName>
</protein>
<keyword evidence="1" id="KW-0808">Transferase</keyword>
<dbReference type="SUPFAM" id="SSF55729">
    <property type="entry name" value="Acyl-CoA N-acyltransferases (Nat)"/>
    <property type="match status" value="1"/>
</dbReference>
<keyword evidence="5" id="KW-1185">Reference proteome</keyword>
<gene>
    <name evidence="4" type="ORF">PPNO1_LOCUS339</name>
</gene>
<accession>A0A9P1GV10</accession>
<dbReference type="Proteomes" id="UP000838763">
    <property type="component" value="Unassembled WGS sequence"/>
</dbReference>
<dbReference type="GO" id="GO:0005737">
    <property type="term" value="C:cytoplasm"/>
    <property type="evidence" value="ECO:0007669"/>
    <property type="project" value="TreeGrafter"/>
</dbReference>
<dbReference type="Pfam" id="PF13673">
    <property type="entry name" value="Acetyltransf_10"/>
    <property type="match status" value="1"/>
</dbReference>
<name>A0A9P1GV10_9PEZI</name>
<dbReference type="PROSITE" id="PS51186">
    <property type="entry name" value="GNAT"/>
    <property type="match status" value="1"/>
</dbReference>
<dbReference type="GO" id="GO:0004059">
    <property type="term" value="F:aralkylamine N-acetyltransferase activity"/>
    <property type="evidence" value="ECO:0007669"/>
    <property type="project" value="TreeGrafter"/>
</dbReference>
<dbReference type="OrthoDB" id="30840at2759"/>
<dbReference type="CDD" id="cd04301">
    <property type="entry name" value="NAT_SF"/>
    <property type="match status" value="1"/>
</dbReference>
<proteinExistence type="predicted"/>
<dbReference type="InterPro" id="IPR051635">
    <property type="entry name" value="SNAT-like"/>
</dbReference>
<dbReference type="AlphaFoldDB" id="A0A9P1GV10"/>
<dbReference type="InterPro" id="IPR016181">
    <property type="entry name" value="Acyl_CoA_acyltransferase"/>
</dbReference>
<feature type="domain" description="N-acetyltransferase" evidence="3">
    <location>
        <begin position="80"/>
        <end position="225"/>
    </location>
</feature>
<comment type="caution">
    <text evidence="4">The sequence shown here is derived from an EMBL/GenBank/DDBJ whole genome shotgun (WGS) entry which is preliminary data.</text>
</comment>
<evidence type="ECO:0000313" key="4">
    <source>
        <dbReference type="EMBL" id="CAI4210537.1"/>
    </source>
</evidence>